<dbReference type="SUPFAM" id="SSF69255">
    <property type="entry name" value="gp5 N-terminal domain-like"/>
    <property type="match status" value="1"/>
</dbReference>
<dbReference type="RefSeq" id="WP_013428131.1">
    <property type="nucleotide sequence ID" value="NC_014666.1"/>
</dbReference>
<accession>E3IXC0</accession>
<reference evidence="2 3" key="1">
    <citation type="submission" date="2010-10" db="EMBL/GenBank/DDBJ databases">
        <title>Complete sequence of Frankia sp. EuI1c.</title>
        <authorList>
            <consortium name="US DOE Joint Genome Institute"/>
            <person name="Lucas S."/>
            <person name="Copeland A."/>
            <person name="Lapidus A."/>
            <person name="Cheng J.-F."/>
            <person name="Bruce D."/>
            <person name="Goodwin L."/>
            <person name="Pitluck S."/>
            <person name="Chertkov O."/>
            <person name="Detter J.C."/>
            <person name="Han C."/>
            <person name="Tapia R."/>
            <person name="Land M."/>
            <person name="Hauser L."/>
            <person name="Jeffries C."/>
            <person name="Kyrpides N."/>
            <person name="Ivanova N."/>
            <person name="Mikhailova N."/>
            <person name="Beauchemin N."/>
            <person name="Sen A."/>
            <person name="Sur S.A."/>
            <person name="Gtari M."/>
            <person name="Wall L."/>
            <person name="Tisa L."/>
            <person name="Woyke T."/>
        </authorList>
    </citation>
    <scope>NUCLEOTIDE SEQUENCE [LARGE SCALE GENOMIC DNA]</scope>
    <source>
        <strain evidence="3">DSM 45817 / CECT 9037 / EuI1c</strain>
    </source>
</reference>
<dbReference type="Pfam" id="PF04717">
    <property type="entry name" value="Phage_base_V"/>
    <property type="match status" value="1"/>
</dbReference>
<gene>
    <name evidence="2" type="ordered locus">FraEuI1c_7055</name>
</gene>
<dbReference type="HOGENOM" id="CLU_019505_1_1_11"/>
<organism evidence="2 3">
    <name type="scientific">Pseudofrankia inefficax (strain DSM 45817 / CECT 9037 / DDB 130130 / EuI1c)</name>
    <name type="common">Frankia inefficax</name>
    <dbReference type="NCBI Taxonomy" id="298654"/>
    <lineage>
        <taxon>Bacteria</taxon>
        <taxon>Bacillati</taxon>
        <taxon>Actinomycetota</taxon>
        <taxon>Actinomycetes</taxon>
        <taxon>Frankiales</taxon>
        <taxon>Frankiaceae</taxon>
        <taxon>Pseudofrankia</taxon>
    </lineage>
</organism>
<dbReference type="AlphaFoldDB" id="E3IXC0"/>
<feature type="domain" description="Gp5/Type VI secretion system Vgr protein OB-fold" evidence="1">
    <location>
        <begin position="23"/>
        <end position="96"/>
    </location>
</feature>
<dbReference type="InterPro" id="IPR006531">
    <property type="entry name" value="Gp5/Vgr_OB"/>
</dbReference>
<dbReference type="SUPFAM" id="SSF69349">
    <property type="entry name" value="Phage fibre proteins"/>
    <property type="match status" value="1"/>
</dbReference>
<dbReference type="KEGG" id="fri:FraEuI1c_7055"/>
<dbReference type="STRING" id="298654.FraEuI1c_7055"/>
<keyword evidence="3" id="KW-1185">Reference proteome</keyword>
<proteinExistence type="predicted"/>
<dbReference type="EMBL" id="CP002299">
    <property type="protein sequence ID" value="ADP85020.1"/>
    <property type="molecule type" value="Genomic_DNA"/>
</dbReference>
<evidence type="ECO:0000313" key="2">
    <source>
        <dbReference type="EMBL" id="ADP85020.1"/>
    </source>
</evidence>
<dbReference type="Proteomes" id="UP000002484">
    <property type="component" value="Chromosome"/>
</dbReference>
<name>E3IXC0_PSEI1</name>
<dbReference type="InterPro" id="IPR037026">
    <property type="entry name" value="Vgr_OB-fold_dom_sf"/>
</dbReference>
<dbReference type="Gene3D" id="2.40.50.230">
    <property type="entry name" value="Gp5 N-terminal domain"/>
    <property type="match status" value="1"/>
</dbReference>
<sequence length="214" mass="22361">MSGGIYERLLGAGTGDVFAGVAVGIVTNVKDPDSLGRVRLRLPWLADDVESDWARVATPMAGNGTGAQFQPRVDDEALVAFEHGDPGTPYVIGWLWNGRDAPPQPDTSGRGDVQVLRSRSGHVVRLDDTKDGERVEIIAKGARSSIVIDVVGRTVTVTGESDVVIEAAAGRLTLHGKAGVEITSDSTVKVDGKAGTEVTGGPRLTLKGAVVNIN</sequence>
<evidence type="ECO:0000313" key="3">
    <source>
        <dbReference type="Proteomes" id="UP000002484"/>
    </source>
</evidence>
<dbReference type="InParanoid" id="E3IXC0"/>
<evidence type="ECO:0000259" key="1">
    <source>
        <dbReference type="Pfam" id="PF04717"/>
    </source>
</evidence>
<protein>
    <submittedName>
        <fullName evidence="2">Rhs element Vgr protein</fullName>
    </submittedName>
</protein>
<dbReference type="eggNOG" id="COG3501">
    <property type="taxonomic scope" value="Bacteria"/>
</dbReference>
<dbReference type="OrthoDB" id="1907165at2"/>